<organism evidence="2 3">
    <name type="scientific">Chlorella sorokiniana</name>
    <name type="common">Freshwater green alga</name>
    <dbReference type="NCBI Taxonomy" id="3076"/>
    <lineage>
        <taxon>Eukaryota</taxon>
        <taxon>Viridiplantae</taxon>
        <taxon>Chlorophyta</taxon>
        <taxon>core chlorophytes</taxon>
        <taxon>Trebouxiophyceae</taxon>
        <taxon>Chlorellales</taxon>
        <taxon>Chlorellaceae</taxon>
        <taxon>Chlorella clade</taxon>
        <taxon>Chlorella</taxon>
    </lineage>
</organism>
<dbReference type="PANTHER" id="PTHR10013">
    <property type="entry name" value="GENERAL VESICULAR TRANSPORT FACTOR P115"/>
    <property type="match status" value="1"/>
</dbReference>
<feature type="compositionally biased region" description="Low complexity" evidence="1">
    <location>
        <begin position="302"/>
        <end position="313"/>
    </location>
</feature>
<evidence type="ECO:0008006" key="4">
    <source>
        <dbReference type="Google" id="ProtNLM"/>
    </source>
</evidence>
<dbReference type="GO" id="GO:0012507">
    <property type="term" value="C:ER to Golgi transport vesicle membrane"/>
    <property type="evidence" value="ECO:0007669"/>
    <property type="project" value="TreeGrafter"/>
</dbReference>
<gene>
    <name evidence="2" type="ORF">C2E21_6840</name>
</gene>
<dbReference type="InterPro" id="IPR024095">
    <property type="entry name" value="Vesicle_P115"/>
</dbReference>
<comment type="caution">
    <text evidence="2">The sequence shown here is derived from an EMBL/GenBank/DDBJ whole genome shotgun (WGS) entry which is preliminary data.</text>
</comment>
<dbReference type="PANTHER" id="PTHR10013:SF0">
    <property type="entry name" value="GENERAL VESICULAR TRANSPORT FACTOR P115"/>
    <property type="match status" value="1"/>
</dbReference>
<evidence type="ECO:0000313" key="2">
    <source>
        <dbReference type="EMBL" id="PRW44386.1"/>
    </source>
</evidence>
<feature type="compositionally biased region" description="Low complexity" evidence="1">
    <location>
        <begin position="154"/>
        <end position="198"/>
    </location>
</feature>
<sequence>MSAAEDQDLVPPVGARLQVHQPSGKWAEAAVVAPEGGRVPAGLPHCLQYKDGLEWVRFVSTGVLEGWAPPPGKKGAAAAAAGPPRGAISVRPFVVLPEGASTKGRPRRDVKQAMDAAVEAAELYQQQQRGGSAGGGTPGSDADGGSPAKRRRLSAAAGSSRAANGSTAAPLARQQRAQQTSPASDADGAGQQDQADGAEAPSAKRSGPAAAPSSGVKRRRPGGQQQQQQQQPDEQEEQQQPAGDGRQAAADDQPSALQAAEVQAALQHAAQPAAAEPAAGDAQPEPAAQPKQPPKPPAVTELGLGLAMLAPLATVPVGDEDREKGKRTPSASQPGSSGSRQRPSSQQQEREDSEQQRAAAAQAADARRPPSGQQSQQQQQQQQPQQPQQQQARPSSRQQAEWPPSQHSQHSQQQAQQAERPPSQAEDAEAAPQVPLAERPGDKACRAFEALLPGLSLMKDKIHGAAEAAILAGQLGACKEVVHRVLEHMEREAAADKRVPHFYLLDAILAISRKNVEGRGPGSIVGNMFPRVVGAALSQLVYLMGRSLESAQKMEKTLAGTWSVEGKRGVEPSLVQHALEELRRTIARHQSAWEDSSGVGGGVAADGPASVHGGRPIGPAAAAAAGGAGQRSRGPSSGLTLFDEAGLWRMLRKTSLRNALCITFTNIKDGSKVQLMRRWQPDVWPDYARLPLPPGAEEQQFGYQVAVAAAEAAAAEAAGEPPPAGDVSPWYETYDPAYWATQGFAPEPLRPAQAAAAAAAAAGQRMAAAAAQMAQQRLMQQQLRARGQSTAAAAEADEFDAGLLKEAAGGVAAPSGDMQLPLLPGLLNPLGGEPFGAPPLPDQPPLPAPQHATPLLPPGIGIQPAAAAAQQQAPWLVAQQQQQQQQQAAWMAQQQAAAAAMMGMPPAALAAMQGQSPMMFPPGMGPLMNPAMLQQQAAAAAAAMHGMTPQQLGFGPGHPPGARPPSLPPPG</sequence>
<feature type="region of interest" description="Disordered" evidence="1">
    <location>
        <begin position="948"/>
        <end position="971"/>
    </location>
</feature>
<feature type="compositionally biased region" description="Pro residues" evidence="1">
    <location>
        <begin position="957"/>
        <end position="971"/>
    </location>
</feature>
<evidence type="ECO:0000313" key="3">
    <source>
        <dbReference type="Proteomes" id="UP000239899"/>
    </source>
</evidence>
<dbReference type="Gene3D" id="1.25.40.90">
    <property type="match status" value="1"/>
</dbReference>
<feature type="region of interest" description="Disordered" evidence="1">
    <location>
        <begin position="593"/>
        <end position="636"/>
    </location>
</feature>
<reference evidence="2 3" key="1">
    <citation type="journal article" date="2018" name="Plant J.">
        <title>Genome sequences of Chlorella sorokiniana UTEX 1602 and Micractinium conductrix SAG 241.80: implications to maltose excretion by a green alga.</title>
        <authorList>
            <person name="Arriola M.B."/>
            <person name="Velmurugan N."/>
            <person name="Zhang Y."/>
            <person name="Plunkett M.H."/>
            <person name="Hondzo H."/>
            <person name="Barney B.M."/>
        </authorList>
    </citation>
    <scope>NUCLEOTIDE SEQUENCE [LARGE SCALE GENOMIC DNA]</scope>
    <source>
        <strain evidence="3">UTEX 1602</strain>
    </source>
</reference>
<feature type="compositionally biased region" description="Low complexity" evidence="1">
    <location>
        <begin position="356"/>
        <end position="425"/>
    </location>
</feature>
<dbReference type="GO" id="GO:0005783">
    <property type="term" value="C:endoplasmic reticulum"/>
    <property type="evidence" value="ECO:0007669"/>
    <property type="project" value="TreeGrafter"/>
</dbReference>
<feature type="compositionally biased region" description="Low complexity" evidence="1">
    <location>
        <begin position="224"/>
        <end position="290"/>
    </location>
</feature>
<dbReference type="GO" id="GO:0005795">
    <property type="term" value="C:Golgi stack"/>
    <property type="evidence" value="ECO:0007669"/>
    <property type="project" value="TreeGrafter"/>
</dbReference>
<evidence type="ECO:0000256" key="1">
    <source>
        <dbReference type="SAM" id="MobiDB-lite"/>
    </source>
</evidence>
<feature type="compositionally biased region" description="Low complexity" evidence="1">
    <location>
        <begin position="329"/>
        <end position="347"/>
    </location>
</feature>
<accession>A0A2P6TJX2</accession>
<keyword evidence="3" id="KW-1185">Reference proteome</keyword>
<dbReference type="GO" id="GO:0006886">
    <property type="term" value="P:intracellular protein transport"/>
    <property type="evidence" value="ECO:0007669"/>
    <property type="project" value="TreeGrafter"/>
</dbReference>
<dbReference type="InterPro" id="IPR008942">
    <property type="entry name" value="ENTH_VHS"/>
</dbReference>
<name>A0A2P6TJX2_CHLSO</name>
<protein>
    <recommendedName>
        <fullName evidence="4">CID domain-containing protein</fullName>
    </recommendedName>
</protein>
<dbReference type="OrthoDB" id="10547481at2759"/>
<dbReference type="GO" id="GO:0048211">
    <property type="term" value="P:Golgi vesicle docking"/>
    <property type="evidence" value="ECO:0007669"/>
    <property type="project" value="TreeGrafter"/>
</dbReference>
<dbReference type="GO" id="GO:0061025">
    <property type="term" value="P:membrane fusion"/>
    <property type="evidence" value="ECO:0007669"/>
    <property type="project" value="TreeGrafter"/>
</dbReference>
<proteinExistence type="predicted"/>
<dbReference type="GO" id="GO:0006888">
    <property type="term" value="P:endoplasmic reticulum to Golgi vesicle-mediated transport"/>
    <property type="evidence" value="ECO:0007669"/>
    <property type="project" value="TreeGrafter"/>
</dbReference>
<dbReference type="EMBL" id="LHPG02000013">
    <property type="protein sequence ID" value="PRW44386.1"/>
    <property type="molecule type" value="Genomic_DNA"/>
</dbReference>
<feature type="region of interest" description="Disordered" evidence="1">
    <location>
        <begin position="124"/>
        <end position="441"/>
    </location>
</feature>
<dbReference type="Proteomes" id="UP000239899">
    <property type="component" value="Unassembled WGS sequence"/>
</dbReference>
<feature type="compositionally biased region" description="Low complexity" evidence="1">
    <location>
        <begin position="605"/>
        <end position="636"/>
    </location>
</feature>
<dbReference type="AlphaFoldDB" id="A0A2P6TJX2"/>